<dbReference type="Gene3D" id="2.130.10.10">
    <property type="entry name" value="YVTN repeat-like/Quinoprotein amine dehydrogenase"/>
    <property type="match status" value="1"/>
</dbReference>
<dbReference type="SMART" id="SM00320">
    <property type="entry name" value="WD40"/>
    <property type="match status" value="2"/>
</dbReference>
<dbReference type="KEGG" id="bcom:BAUCODRAFT_59535"/>
<dbReference type="InterPro" id="IPR015943">
    <property type="entry name" value="WD40/YVTN_repeat-like_dom_sf"/>
</dbReference>
<dbReference type="GeneID" id="19115826"/>
<protein>
    <submittedName>
        <fullName evidence="2">Uncharacterized protein</fullName>
    </submittedName>
</protein>
<dbReference type="HOGENOM" id="CLU_010671_0_1_1"/>
<dbReference type="PROSITE" id="PS50082">
    <property type="entry name" value="WD_REPEATS_2"/>
    <property type="match status" value="1"/>
</dbReference>
<evidence type="ECO:0000313" key="3">
    <source>
        <dbReference type="Proteomes" id="UP000011761"/>
    </source>
</evidence>
<evidence type="ECO:0000313" key="2">
    <source>
        <dbReference type="EMBL" id="EMC95228.1"/>
    </source>
</evidence>
<keyword evidence="1" id="KW-0853">WD repeat</keyword>
<evidence type="ECO:0000256" key="1">
    <source>
        <dbReference type="PROSITE-ProRule" id="PRU00221"/>
    </source>
</evidence>
<dbReference type="PROSITE" id="PS50294">
    <property type="entry name" value="WD_REPEATS_REGION"/>
    <property type="match status" value="1"/>
</dbReference>
<dbReference type="InterPro" id="IPR001680">
    <property type="entry name" value="WD40_rpt"/>
</dbReference>
<dbReference type="OrthoDB" id="20669at2759"/>
<dbReference type="OMA" id="HITHFQL"/>
<dbReference type="RefSeq" id="XP_007677528.1">
    <property type="nucleotide sequence ID" value="XM_007679338.1"/>
</dbReference>
<organism evidence="2 3">
    <name type="scientific">Baudoinia panamericana (strain UAMH 10762)</name>
    <name type="common">Angels' share fungus</name>
    <name type="synonym">Baudoinia compniacensis (strain UAMH 10762)</name>
    <dbReference type="NCBI Taxonomy" id="717646"/>
    <lineage>
        <taxon>Eukaryota</taxon>
        <taxon>Fungi</taxon>
        <taxon>Dikarya</taxon>
        <taxon>Ascomycota</taxon>
        <taxon>Pezizomycotina</taxon>
        <taxon>Dothideomycetes</taxon>
        <taxon>Dothideomycetidae</taxon>
        <taxon>Mycosphaerellales</taxon>
        <taxon>Teratosphaeriaceae</taxon>
        <taxon>Baudoinia</taxon>
    </lineage>
</organism>
<feature type="non-terminal residue" evidence="2">
    <location>
        <position position="397"/>
    </location>
</feature>
<accession>M2MUI0</accession>
<dbReference type="AlphaFoldDB" id="M2MUI0"/>
<name>M2MUI0_BAUPA</name>
<dbReference type="InterPro" id="IPR036322">
    <property type="entry name" value="WD40_repeat_dom_sf"/>
</dbReference>
<feature type="non-terminal residue" evidence="2">
    <location>
        <position position="1"/>
    </location>
</feature>
<sequence>PSMRLWRPPDHLSRDDLGSKSLDMQGIRWQMVGPSRSHALAARCLLHPSKLQAGQSQVDAAASVGCTAASSCHVLDETAYRFKSFAPIHRAQSCHYQLRNVIAAPGRSSIFYANRDRVMHTSLACPTTQQTAVDLSLPTTGAPPFRTTCLTASASTAGGSSYLLAGGFDGEYAIAELASSSAATPNLGFVTHASNGLVTHIHTYDHRHGGLPVAAFCSNDHKIRLMDLGTLTFTSTFAYQHAVNCSATSPDGRLRVIVGDSRDAHITDAERGHSLVKLSEHTEHGFACAWAPNGIHVATGAQDGKTLIWDARKWSQPVHSSASVMSCPRSLHFTDEGALVVAESEDVVTILEGASFERRQDIRFFGSIAGVALLDGGAELVVGNADKTVGGLLTFRR</sequence>
<dbReference type="SUPFAM" id="SSF50978">
    <property type="entry name" value="WD40 repeat-like"/>
    <property type="match status" value="1"/>
</dbReference>
<reference evidence="2 3" key="1">
    <citation type="journal article" date="2012" name="PLoS Pathog.">
        <title>Diverse lifestyles and strategies of plant pathogenesis encoded in the genomes of eighteen Dothideomycetes fungi.</title>
        <authorList>
            <person name="Ohm R.A."/>
            <person name="Feau N."/>
            <person name="Henrissat B."/>
            <person name="Schoch C.L."/>
            <person name="Horwitz B.A."/>
            <person name="Barry K.W."/>
            <person name="Condon B.J."/>
            <person name="Copeland A.C."/>
            <person name="Dhillon B."/>
            <person name="Glaser F."/>
            <person name="Hesse C.N."/>
            <person name="Kosti I."/>
            <person name="LaButti K."/>
            <person name="Lindquist E.A."/>
            <person name="Lucas S."/>
            <person name="Salamov A.A."/>
            <person name="Bradshaw R.E."/>
            <person name="Ciuffetti L."/>
            <person name="Hamelin R.C."/>
            <person name="Kema G.H.J."/>
            <person name="Lawrence C."/>
            <person name="Scott J.A."/>
            <person name="Spatafora J.W."/>
            <person name="Turgeon B.G."/>
            <person name="de Wit P.J.G.M."/>
            <person name="Zhong S."/>
            <person name="Goodwin S.B."/>
            <person name="Grigoriev I.V."/>
        </authorList>
    </citation>
    <scope>NUCLEOTIDE SEQUENCE [LARGE SCALE GENOMIC DNA]</scope>
    <source>
        <strain evidence="2 3">UAMH 10762</strain>
    </source>
</reference>
<dbReference type="PANTHER" id="PTHR43991:SF12">
    <property type="entry name" value="WD REPEAT PROTEIN (AFU_ORTHOLOGUE AFUA_8G05640)"/>
    <property type="match status" value="1"/>
</dbReference>
<dbReference type="EMBL" id="KB445557">
    <property type="protein sequence ID" value="EMC95228.1"/>
    <property type="molecule type" value="Genomic_DNA"/>
</dbReference>
<dbReference type="eggNOG" id="ENOG502QPI7">
    <property type="taxonomic scope" value="Eukaryota"/>
</dbReference>
<keyword evidence="3" id="KW-1185">Reference proteome</keyword>
<dbReference type="Proteomes" id="UP000011761">
    <property type="component" value="Unassembled WGS sequence"/>
</dbReference>
<gene>
    <name evidence="2" type="ORF">BAUCODRAFT_59535</name>
</gene>
<dbReference type="PANTHER" id="PTHR43991">
    <property type="entry name" value="WD REPEAT PROTEIN (AFU_ORTHOLOGUE AFUA_8G05640)-RELATED"/>
    <property type="match status" value="1"/>
</dbReference>
<proteinExistence type="predicted"/>
<feature type="repeat" description="WD" evidence="1">
    <location>
        <begin position="278"/>
        <end position="310"/>
    </location>
</feature>